<dbReference type="InterPro" id="IPR017452">
    <property type="entry name" value="GPCR_Rhodpsn_7TM"/>
</dbReference>
<evidence type="ECO:0000313" key="11">
    <source>
        <dbReference type="Proteomes" id="UP001652622"/>
    </source>
</evidence>
<evidence type="ECO:0000256" key="7">
    <source>
        <dbReference type="ARBA" id="ARBA00023224"/>
    </source>
</evidence>
<organism evidence="11 12">
    <name type="scientific">Pantherophis guttatus</name>
    <name type="common">Corn snake</name>
    <name type="synonym">Elaphe guttata</name>
    <dbReference type="NCBI Taxonomy" id="94885"/>
    <lineage>
        <taxon>Eukaryota</taxon>
        <taxon>Metazoa</taxon>
        <taxon>Chordata</taxon>
        <taxon>Craniata</taxon>
        <taxon>Vertebrata</taxon>
        <taxon>Euteleostomi</taxon>
        <taxon>Lepidosauria</taxon>
        <taxon>Squamata</taxon>
        <taxon>Bifurcata</taxon>
        <taxon>Unidentata</taxon>
        <taxon>Episquamata</taxon>
        <taxon>Toxicofera</taxon>
        <taxon>Serpentes</taxon>
        <taxon>Colubroidea</taxon>
        <taxon>Colubridae</taxon>
        <taxon>Colubrinae</taxon>
        <taxon>Pantherophis</taxon>
    </lineage>
</organism>
<dbReference type="InParanoid" id="A0A6P9C8T8"/>
<keyword evidence="2 8" id="KW-0812">Transmembrane</keyword>
<evidence type="ECO:0000313" key="12">
    <source>
        <dbReference type="RefSeq" id="XP_034276305.1"/>
    </source>
</evidence>
<feature type="transmembrane region" description="Helical" evidence="9">
    <location>
        <begin position="140"/>
        <end position="164"/>
    </location>
</feature>
<name>A0A6P9C8T8_PANGU</name>
<dbReference type="AlphaFoldDB" id="A0A6P9C8T8"/>
<keyword evidence="3 9" id="KW-1133">Transmembrane helix</keyword>
<keyword evidence="7 8" id="KW-0807">Transducer</keyword>
<sequence>MSEGNVSMGSDFILMGFTDQYTFQILSFLFFSAVYIFTIVGNLGMILLIRIDSRLHTPMYFFLSHLSLLDMCYSSTIVPKTLVNFLAGRKTISFAGCTTQLFFFAACATTESYLLAAMAYDRYVAVCKPLLYTVVMSQKVCEGLLAGAYVIGVMSSAIHTISIFRLPFCHSHKINHFFCDGPPLLTLACSDTHFNERLLFAVVGFNILISTAVILASYLSVLTTVLTIHSTEGRCKAFSTCASHLATVTLFYGSSLFMYSRPSSSYSLDQDKVVSVLYSVTIPMLNPLIYSMRNKEVKDALRRFTEQCNLSLYDKAPTKLMSHFKLTEILLEFCRI</sequence>
<comment type="subcellular location">
    <subcellularLocation>
        <location evidence="9">Cell membrane</location>
        <topology evidence="9">Multi-pass membrane protein</topology>
    </subcellularLocation>
    <subcellularLocation>
        <location evidence="1">Membrane</location>
        <topology evidence="1">Multi-pass membrane protein</topology>
    </subcellularLocation>
</comment>
<dbReference type="OMA" id="TCATTEC"/>
<evidence type="ECO:0000256" key="4">
    <source>
        <dbReference type="ARBA" id="ARBA00023040"/>
    </source>
</evidence>
<dbReference type="GeneID" id="117667201"/>
<dbReference type="Gene3D" id="1.20.1070.10">
    <property type="entry name" value="Rhodopsin 7-helix transmembrane proteins"/>
    <property type="match status" value="1"/>
</dbReference>
<dbReference type="GO" id="GO:0004984">
    <property type="term" value="F:olfactory receptor activity"/>
    <property type="evidence" value="ECO:0007669"/>
    <property type="project" value="InterPro"/>
</dbReference>
<dbReference type="CDD" id="cd15408">
    <property type="entry name" value="7tmA_OR5AK3-like"/>
    <property type="match status" value="1"/>
</dbReference>
<dbReference type="InterPro" id="IPR000725">
    <property type="entry name" value="Olfact_rcpt"/>
</dbReference>
<evidence type="ECO:0000256" key="5">
    <source>
        <dbReference type="ARBA" id="ARBA00023136"/>
    </source>
</evidence>
<evidence type="ECO:0000256" key="8">
    <source>
        <dbReference type="RuleBase" id="RU000688"/>
    </source>
</evidence>
<dbReference type="Pfam" id="PF13853">
    <property type="entry name" value="7tm_4"/>
    <property type="match status" value="1"/>
</dbReference>
<feature type="transmembrane region" description="Helical" evidence="9">
    <location>
        <begin position="198"/>
        <end position="225"/>
    </location>
</feature>
<dbReference type="InterPro" id="IPR000276">
    <property type="entry name" value="GPCR_Rhodpsn"/>
</dbReference>
<gene>
    <name evidence="12" type="primary">LOC117667201</name>
</gene>
<feature type="transmembrane region" description="Helical" evidence="9">
    <location>
        <begin position="60"/>
        <end position="79"/>
    </location>
</feature>
<dbReference type="PROSITE" id="PS00237">
    <property type="entry name" value="G_PROTEIN_RECEP_F1_1"/>
    <property type="match status" value="1"/>
</dbReference>
<dbReference type="PRINTS" id="PR00245">
    <property type="entry name" value="OLFACTORYR"/>
</dbReference>
<keyword evidence="4 8" id="KW-0297">G-protein coupled receptor</keyword>
<evidence type="ECO:0000256" key="9">
    <source>
        <dbReference type="RuleBase" id="RU363047"/>
    </source>
</evidence>
<feature type="domain" description="G-protein coupled receptors family 1 profile" evidence="10">
    <location>
        <begin position="41"/>
        <end position="290"/>
    </location>
</feature>
<dbReference type="PROSITE" id="PS50262">
    <property type="entry name" value="G_PROTEIN_RECEP_F1_2"/>
    <property type="match status" value="1"/>
</dbReference>
<feature type="transmembrane region" description="Helical" evidence="9">
    <location>
        <begin position="25"/>
        <end position="48"/>
    </location>
</feature>
<dbReference type="Proteomes" id="UP001652622">
    <property type="component" value="Unplaced"/>
</dbReference>
<keyword evidence="11" id="KW-1185">Reference proteome</keyword>
<evidence type="ECO:0000256" key="2">
    <source>
        <dbReference type="ARBA" id="ARBA00022692"/>
    </source>
</evidence>
<evidence type="ECO:0000256" key="1">
    <source>
        <dbReference type="ARBA" id="ARBA00004141"/>
    </source>
</evidence>
<keyword evidence="9" id="KW-0552">Olfaction</keyword>
<keyword evidence="6 8" id="KW-0675">Receptor</keyword>
<dbReference type="FunFam" id="1.20.1070.10:FF:000003">
    <property type="entry name" value="Olfactory receptor"/>
    <property type="match status" value="1"/>
</dbReference>
<dbReference type="PANTHER" id="PTHR48018">
    <property type="entry name" value="OLFACTORY RECEPTOR"/>
    <property type="match status" value="1"/>
</dbReference>
<feature type="transmembrane region" description="Helical" evidence="9">
    <location>
        <begin position="99"/>
        <end position="120"/>
    </location>
</feature>
<dbReference type="RefSeq" id="XP_034276305.1">
    <property type="nucleotide sequence ID" value="XM_034420414.1"/>
</dbReference>
<feature type="transmembrane region" description="Helical" evidence="9">
    <location>
        <begin position="237"/>
        <end position="260"/>
    </location>
</feature>
<evidence type="ECO:0000259" key="10">
    <source>
        <dbReference type="PROSITE" id="PS50262"/>
    </source>
</evidence>
<feature type="transmembrane region" description="Helical" evidence="9">
    <location>
        <begin position="272"/>
        <end position="292"/>
    </location>
</feature>
<dbReference type="PRINTS" id="PR00237">
    <property type="entry name" value="GPCRRHODOPSN"/>
</dbReference>
<keyword evidence="9" id="KW-0716">Sensory transduction</keyword>
<dbReference type="GO" id="GO:0004930">
    <property type="term" value="F:G protein-coupled receptor activity"/>
    <property type="evidence" value="ECO:0007669"/>
    <property type="project" value="UniProtKB-KW"/>
</dbReference>
<evidence type="ECO:0000256" key="3">
    <source>
        <dbReference type="ARBA" id="ARBA00022989"/>
    </source>
</evidence>
<accession>A0A6P9C8T8</accession>
<reference evidence="12" key="1">
    <citation type="submission" date="2025-08" db="UniProtKB">
        <authorList>
            <consortium name="RefSeq"/>
        </authorList>
    </citation>
    <scope>IDENTIFICATION</scope>
    <source>
        <tissue evidence="12">Blood</tissue>
    </source>
</reference>
<protein>
    <recommendedName>
        <fullName evidence="9">Olfactory receptor</fullName>
    </recommendedName>
</protein>
<evidence type="ECO:0000256" key="6">
    <source>
        <dbReference type="ARBA" id="ARBA00023170"/>
    </source>
</evidence>
<keyword evidence="5 9" id="KW-0472">Membrane</keyword>
<dbReference type="SUPFAM" id="SSF81321">
    <property type="entry name" value="Family A G protein-coupled receptor-like"/>
    <property type="match status" value="1"/>
</dbReference>
<proteinExistence type="inferred from homology"/>
<keyword evidence="9" id="KW-1003">Cell membrane</keyword>
<comment type="similarity">
    <text evidence="8">Belongs to the G-protein coupled receptor 1 family.</text>
</comment>
<dbReference type="GO" id="GO:0005886">
    <property type="term" value="C:plasma membrane"/>
    <property type="evidence" value="ECO:0007669"/>
    <property type="project" value="UniProtKB-SubCell"/>
</dbReference>
<dbReference type="KEGG" id="pgut:117667201"/>